<evidence type="ECO:0000259" key="1">
    <source>
        <dbReference type="Pfam" id="PF12146"/>
    </source>
</evidence>
<gene>
    <name evidence="2" type="ORF">CEY11_14630</name>
</gene>
<reference evidence="3" key="1">
    <citation type="submission" date="2017-06" db="EMBL/GenBank/DDBJ databases">
        <title>Herbaspirillum phytohormonus sp. nov., isolated from the root nodule of Robinia pseudoacacia in lead-zinc mine.</title>
        <authorList>
            <person name="Fan M."/>
            <person name="Lin Y."/>
        </authorList>
    </citation>
    <scope>NUCLEOTIDE SEQUENCE [LARGE SCALE GENOMIC DNA]</scope>
    <source>
        <strain evidence="3">SC-089</strain>
    </source>
</reference>
<accession>A0A225MH33</accession>
<feature type="domain" description="Serine aminopeptidase S33" evidence="1">
    <location>
        <begin position="9"/>
        <end position="238"/>
    </location>
</feature>
<protein>
    <submittedName>
        <fullName evidence="2">Esterase</fullName>
    </submittedName>
</protein>
<dbReference type="SUPFAM" id="SSF53474">
    <property type="entry name" value="alpha/beta-Hydrolases"/>
    <property type="match status" value="1"/>
</dbReference>
<dbReference type="EMBL" id="NJIH01000008">
    <property type="protein sequence ID" value="OWT58229.1"/>
    <property type="molecule type" value="Genomic_DNA"/>
</dbReference>
<dbReference type="InterPro" id="IPR012354">
    <property type="entry name" value="Esterase_lipase"/>
</dbReference>
<comment type="caution">
    <text evidence="2">The sequence shown here is derived from an EMBL/GenBank/DDBJ whole genome shotgun (WGS) entry which is preliminary data.</text>
</comment>
<dbReference type="Proteomes" id="UP000214603">
    <property type="component" value="Unassembled WGS sequence"/>
</dbReference>
<dbReference type="InterPro" id="IPR029058">
    <property type="entry name" value="AB_hydrolase_fold"/>
</dbReference>
<proteinExistence type="predicted"/>
<dbReference type="InterPro" id="IPR022742">
    <property type="entry name" value="Hydrolase_4"/>
</dbReference>
<dbReference type="OrthoDB" id="8612291at2"/>
<sequence>MMAAETGALLIHGLGGTEFDLGLLHKVLAAAGIETHGLTLPGHGTQPQDLVGVRMEDWLEAVALRYRELLPQYQTLHVLGMCMGALLALELCKTEGHAQGRLVTLAAPIFLDGWSAPWYRGLRHALYLVPGVAERMRVQEEDPFGIKSDLVRSIVKAKFARGDNFHYPWVPLACVRQVDRLRARVMRGLGGITCPTFIAHAMEDELTSPKSAHFLAREIPGSQLLLVNNSYHMICVDNDREQVAAGVLEFFGKDPALARTRRSSRRAS</sequence>
<dbReference type="PIRSF" id="PIRSF017388">
    <property type="entry name" value="Esterase_lipase"/>
    <property type="match status" value="1"/>
</dbReference>
<organism evidence="2 3">
    <name type="scientific">Candidimonas nitroreducens</name>
    <dbReference type="NCBI Taxonomy" id="683354"/>
    <lineage>
        <taxon>Bacteria</taxon>
        <taxon>Pseudomonadati</taxon>
        <taxon>Pseudomonadota</taxon>
        <taxon>Betaproteobacteria</taxon>
        <taxon>Burkholderiales</taxon>
        <taxon>Alcaligenaceae</taxon>
        <taxon>Candidimonas</taxon>
    </lineage>
</organism>
<keyword evidence="3" id="KW-1185">Reference proteome</keyword>
<dbReference type="InterPro" id="IPR050471">
    <property type="entry name" value="AB_hydrolase"/>
</dbReference>
<dbReference type="PANTHER" id="PTHR43433:SF5">
    <property type="entry name" value="AB HYDROLASE-1 DOMAIN-CONTAINING PROTEIN"/>
    <property type="match status" value="1"/>
</dbReference>
<evidence type="ECO:0000313" key="2">
    <source>
        <dbReference type="EMBL" id="OWT58229.1"/>
    </source>
</evidence>
<name>A0A225MH33_9BURK</name>
<dbReference type="GO" id="GO:0052689">
    <property type="term" value="F:carboxylic ester hydrolase activity"/>
    <property type="evidence" value="ECO:0007669"/>
    <property type="project" value="InterPro"/>
</dbReference>
<dbReference type="Gene3D" id="3.40.50.1820">
    <property type="entry name" value="alpha/beta hydrolase"/>
    <property type="match status" value="1"/>
</dbReference>
<evidence type="ECO:0000313" key="3">
    <source>
        <dbReference type="Proteomes" id="UP000214603"/>
    </source>
</evidence>
<dbReference type="PANTHER" id="PTHR43433">
    <property type="entry name" value="HYDROLASE, ALPHA/BETA FOLD FAMILY PROTEIN"/>
    <property type="match status" value="1"/>
</dbReference>
<dbReference type="AlphaFoldDB" id="A0A225MH33"/>
<dbReference type="Pfam" id="PF12146">
    <property type="entry name" value="Hydrolase_4"/>
    <property type="match status" value="1"/>
</dbReference>